<proteinExistence type="predicted"/>
<evidence type="ECO:0000313" key="2">
    <source>
        <dbReference type="Proteomes" id="UP000279994"/>
    </source>
</evidence>
<evidence type="ECO:0000313" key="1">
    <source>
        <dbReference type="EMBL" id="RNM11773.1"/>
    </source>
</evidence>
<protein>
    <submittedName>
        <fullName evidence="1">Uncharacterized protein</fullName>
    </submittedName>
</protein>
<sequence length="74" mass="7887">MSADWSSSWIRVSELGNQVLVARLASNPQGLFGGDTRKHGELTLPQPDGYATALQHGCPVPAETGRARKVAVTQ</sequence>
<comment type="caution">
    <text evidence="1">The sequence shown here is derived from an EMBL/GenBank/DDBJ whole genome shotgun (WGS) entry which is preliminary data.</text>
</comment>
<gene>
    <name evidence="1" type="ORF">EFL26_21710</name>
</gene>
<dbReference type="EMBL" id="RJSF01000047">
    <property type="protein sequence ID" value="RNM11773.1"/>
    <property type="molecule type" value="Genomic_DNA"/>
</dbReference>
<reference evidence="1 2" key="1">
    <citation type="submission" date="2018-11" db="EMBL/GenBank/DDBJ databases">
        <authorList>
            <person name="Li F."/>
        </authorList>
    </citation>
    <scope>NUCLEOTIDE SEQUENCE [LARGE SCALE GENOMIC DNA]</scope>
    <source>
        <strain evidence="1 2">Gsoil 818</strain>
    </source>
</reference>
<name>A0A3N0GH26_9ACTN</name>
<dbReference type="AlphaFoldDB" id="A0A3N0GH26"/>
<accession>A0A3N0GH26</accession>
<organism evidence="1 2">
    <name type="scientific">Nocardioides pocheonensis</name>
    <dbReference type="NCBI Taxonomy" id="661485"/>
    <lineage>
        <taxon>Bacteria</taxon>
        <taxon>Bacillati</taxon>
        <taxon>Actinomycetota</taxon>
        <taxon>Actinomycetes</taxon>
        <taxon>Propionibacteriales</taxon>
        <taxon>Nocardioidaceae</taxon>
        <taxon>Nocardioides</taxon>
    </lineage>
</organism>
<dbReference type="Proteomes" id="UP000279994">
    <property type="component" value="Unassembled WGS sequence"/>
</dbReference>
<keyword evidence="2" id="KW-1185">Reference proteome</keyword>